<dbReference type="InParanoid" id="E3N4X0"/>
<sequence>MHSIDCDVTFDWNNVGTRDVKPGIQQLSGGLLQKIQERRRICVKTLHEDLDVQRWNINNMLAPNSFKSGNC</sequence>
<accession>E3N4X0</accession>
<keyword evidence="2" id="KW-1185">Reference proteome</keyword>
<organism evidence="2">
    <name type="scientific">Caenorhabditis remanei</name>
    <name type="common">Caenorhabditis vulgaris</name>
    <dbReference type="NCBI Taxonomy" id="31234"/>
    <lineage>
        <taxon>Eukaryota</taxon>
        <taxon>Metazoa</taxon>
        <taxon>Ecdysozoa</taxon>
        <taxon>Nematoda</taxon>
        <taxon>Chromadorea</taxon>
        <taxon>Rhabditida</taxon>
        <taxon>Rhabditina</taxon>
        <taxon>Rhabditomorpha</taxon>
        <taxon>Rhabditoidea</taxon>
        <taxon>Rhabditidae</taxon>
        <taxon>Peloderinae</taxon>
        <taxon>Caenorhabditis</taxon>
    </lineage>
</organism>
<evidence type="ECO:0000313" key="1">
    <source>
        <dbReference type="EMBL" id="EFO86954.1"/>
    </source>
</evidence>
<protein>
    <submittedName>
        <fullName evidence="1">Uncharacterized protein</fullName>
    </submittedName>
</protein>
<dbReference type="Proteomes" id="UP000008281">
    <property type="component" value="Unassembled WGS sequence"/>
</dbReference>
<dbReference type="HOGENOM" id="CLU_2742469_0_0_1"/>
<proteinExistence type="predicted"/>
<dbReference type="EMBL" id="DS268529">
    <property type="protein sequence ID" value="EFO86954.1"/>
    <property type="molecule type" value="Genomic_DNA"/>
</dbReference>
<dbReference type="AlphaFoldDB" id="E3N4X0"/>
<reference evidence="1" key="1">
    <citation type="submission" date="2007-07" db="EMBL/GenBank/DDBJ databases">
        <title>PCAP assembly of the Caenorhabditis remanei genome.</title>
        <authorList>
            <consortium name="The Caenorhabditis remanei Sequencing Consortium"/>
            <person name="Wilson R.K."/>
        </authorList>
    </citation>
    <scope>NUCLEOTIDE SEQUENCE [LARGE SCALE GENOMIC DNA]</scope>
    <source>
        <strain evidence="1">PB4641</strain>
    </source>
</reference>
<name>E3N4X0_CAERE</name>
<evidence type="ECO:0000313" key="2">
    <source>
        <dbReference type="Proteomes" id="UP000008281"/>
    </source>
</evidence>
<gene>
    <name evidence="1" type="ORF">CRE_09714</name>
</gene>